<dbReference type="SMART" id="SM00343">
    <property type="entry name" value="ZnF_C2HC"/>
    <property type="match status" value="1"/>
</dbReference>
<comment type="caution">
    <text evidence="10">The sequence shown here is derived from an EMBL/GenBank/DDBJ whole genome shotgun (WGS) entry which is preliminary data.</text>
</comment>
<keyword evidence="3" id="KW-0540">Nuclease</keyword>
<keyword evidence="7" id="KW-0862">Zinc</keyword>
<keyword evidence="6" id="KW-0695">RNA-directed DNA polymerase</keyword>
<keyword evidence="7" id="KW-0863">Zinc-finger</keyword>
<dbReference type="SUPFAM" id="SSF56672">
    <property type="entry name" value="DNA/RNA polymerases"/>
    <property type="match status" value="1"/>
</dbReference>
<dbReference type="EMBL" id="JARYMX010000007">
    <property type="protein sequence ID" value="KAJ9541886.1"/>
    <property type="molecule type" value="Genomic_DNA"/>
</dbReference>
<dbReference type="PROSITE" id="PS50158">
    <property type="entry name" value="ZF_CCHC"/>
    <property type="match status" value="1"/>
</dbReference>
<evidence type="ECO:0000256" key="5">
    <source>
        <dbReference type="ARBA" id="ARBA00022801"/>
    </source>
</evidence>
<feature type="domain" description="CCHC-type" evidence="9">
    <location>
        <begin position="64"/>
        <end position="79"/>
    </location>
</feature>
<feature type="region of interest" description="Disordered" evidence="8">
    <location>
        <begin position="14"/>
        <end position="59"/>
    </location>
</feature>
<dbReference type="InterPro" id="IPR001878">
    <property type="entry name" value="Znf_CCHC"/>
</dbReference>
<dbReference type="InterPro" id="IPR041373">
    <property type="entry name" value="RT_RNaseH"/>
</dbReference>
<keyword evidence="11" id="KW-1185">Reference proteome</keyword>
<dbReference type="CDD" id="cd09274">
    <property type="entry name" value="RNase_HI_RT_Ty3"/>
    <property type="match status" value="1"/>
</dbReference>
<dbReference type="Pfam" id="PF08284">
    <property type="entry name" value="RVP_2"/>
    <property type="match status" value="1"/>
</dbReference>
<reference evidence="10" key="1">
    <citation type="submission" date="2023-03" db="EMBL/GenBank/DDBJ databases">
        <title>Chromosome-scale reference genome and RAD-based genetic map of yellow starthistle (Centaurea solstitialis) reveal putative structural variation and QTLs associated with invader traits.</title>
        <authorList>
            <person name="Reatini B."/>
            <person name="Cang F.A."/>
            <person name="Jiang Q."/>
            <person name="Mckibben M.T.W."/>
            <person name="Barker M.S."/>
            <person name="Rieseberg L.H."/>
            <person name="Dlugosch K.M."/>
        </authorList>
    </citation>
    <scope>NUCLEOTIDE SEQUENCE</scope>
    <source>
        <strain evidence="10">CAN-66</strain>
        <tissue evidence="10">Leaf</tissue>
    </source>
</reference>
<dbReference type="AlphaFoldDB" id="A0AA38SSJ9"/>
<proteinExistence type="predicted"/>
<dbReference type="InterPro" id="IPR036875">
    <property type="entry name" value="Znf_CCHC_sf"/>
</dbReference>
<dbReference type="GO" id="GO:0003676">
    <property type="term" value="F:nucleic acid binding"/>
    <property type="evidence" value="ECO:0007669"/>
    <property type="project" value="InterPro"/>
</dbReference>
<dbReference type="Pfam" id="PF17917">
    <property type="entry name" value="RT_RNaseH"/>
    <property type="match status" value="1"/>
</dbReference>
<keyword evidence="1" id="KW-0808">Transferase</keyword>
<accession>A0AA38SSJ9</accession>
<dbReference type="GO" id="GO:0016787">
    <property type="term" value="F:hydrolase activity"/>
    <property type="evidence" value="ECO:0007669"/>
    <property type="project" value="UniProtKB-KW"/>
</dbReference>
<keyword evidence="2" id="KW-0548">Nucleotidyltransferase</keyword>
<dbReference type="Gene3D" id="4.10.60.10">
    <property type="entry name" value="Zinc finger, CCHC-type"/>
    <property type="match status" value="1"/>
</dbReference>
<dbReference type="Proteomes" id="UP001172457">
    <property type="component" value="Chromosome 7"/>
</dbReference>
<dbReference type="FunFam" id="3.10.20.370:FF:000001">
    <property type="entry name" value="Retrovirus-related Pol polyprotein from transposon 17.6-like protein"/>
    <property type="match status" value="1"/>
</dbReference>
<evidence type="ECO:0000256" key="1">
    <source>
        <dbReference type="ARBA" id="ARBA00022679"/>
    </source>
</evidence>
<dbReference type="Pfam" id="PF00098">
    <property type="entry name" value="zf-CCHC"/>
    <property type="match status" value="1"/>
</dbReference>
<keyword evidence="4" id="KW-0255">Endonuclease</keyword>
<dbReference type="GO" id="GO:0008270">
    <property type="term" value="F:zinc ion binding"/>
    <property type="evidence" value="ECO:0007669"/>
    <property type="project" value="UniProtKB-KW"/>
</dbReference>
<evidence type="ECO:0000256" key="2">
    <source>
        <dbReference type="ARBA" id="ARBA00022695"/>
    </source>
</evidence>
<dbReference type="Gene3D" id="3.10.20.370">
    <property type="match status" value="1"/>
</dbReference>
<evidence type="ECO:0000313" key="10">
    <source>
        <dbReference type="EMBL" id="KAJ9541886.1"/>
    </source>
</evidence>
<evidence type="ECO:0000256" key="6">
    <source>
        <dbReference type="ARBA" id="ARBA00022918"/>
    </source>
</evidence>
<dbReference type="Gene3D" id="3.30.70.270">
    <property type="match status" value="1"/>
</dbReference>
<gene>
    <name evidence="10" type="ORF">OSB04_028392</name>
</gene>
<evidence type="ECO:0000256" key="4">
    <source>
        <dbReference type="ARBA" id="ARBA00022759"/>
    </source>
</evidence>
<dbReference type="Gene3D" id="1.10.340.70">
    <property type="match status" value="1"/>
</dbReference>
<dbReference type="Pfam" id="PF17921">
    <property type="entry name" value="Integrase_H2C2"/>
    <property type="match status" value="1"/>
</dbReference>
<dbReference type="SUPFAM" id="SSF57756">
    <property type="entry name" value="Retrovirus zinc finger-like domains"/>
    <property type="match status" value="1"/>
</dbReference>
<evidence type="ECO:0000259" key="9">
    <source>
        <dbReference type="PROSITE" id="PS50158"/>
    </source>
</evidence>
<sequence length="545" mass="61260">MIEAARRRELELEYQVGSKRAAPAQSDTASQAKKFKTSDSRTNKKSGGSSRGHQSGSGRQLLSCFKCGQPGHIMRDCKEGLRLCFNECPHPKASGSGSGNVRAPAPSTLYITNGRSGTADTQSARGRVFQMTAEEAHAAPKAALFFVNSMSALVLFDSGATHSFVSLSFCTLWDREAESLGHVLIERSAISGACSEPEWHNGRSGENIRSHADFSKIALPLTKLTKKSVAFSWGSKQQEAFDELRRRLCEVPVLTLPEWVEDMVVYCDASHQGLGAVLMQRGKVIAYASRQLKPHEGNYPTHDLELGAVVFALKMCRHYLYGVNCSIYNDYKSLKYLMDRPNLNMRQRRWLDVVKDYDCEILYHPGKANVVADALSRNPIGEPIRGLCLRMTVMTPLLELIGKAQEEAVIDVNANRKRITGEIPKLDRDSRGLLTRYDMGTQLGGNRQILLEEAHKSKFSIHLGDTKMYRGLREDYWWPCMKRDVARYVEESLTFRKVKAEHQRPHGKLQPLEIPVWKWEQITMDLITKLPNTPRGFDAICVTPR</sequence>
<dbReference type="PANTHER" id="PTHR37984:SF5">
    <property type="entry name" value="PROTEIN NYNRIN-LIKE"/>
    <property type="match status" value="1"/>
</dbReference>
<dbReference type="GO" id="GO:0004519">
    <property type="term" value="F:endonuclease activity"/>
    <property type="evidence" value="ECO:0007669"/>
    <property type="project" value="UniProtKB-KW"/>
</dbReference>
<keyword evidence="5" id="KW-0378">Hydrolase</keyword>
<evidence type="ECO:0000256" key="8">
    <source>
        <dbReference type="SAM" id="MobiDB-lite"/>
    </source>
</evidence>
<dbReference type="InterPro" id="IPR043502">
    <property type="entry name" value="DNA/RNA_pol_sf"/>
</dbReference>
<evidence type="ECO:0000313" key="11">
    <source>
        <dbReference type="Proteomes" id="UP001172457"/>
    </source>
</evidence>
<protein>
    <recommendedName>
        <fullName evidence="9">CCHC-type domain-containing protein</fullName>
    </recommendedName>
</protein>
<feature type="compositionally biased region" description="Low complexity" evidence="8">
    <location>
        <begin position="46"/>
        <end position="59"/>
    </location>
</feature>
<evidence type="ECO:0000256" key="3">
    <source>
        <dbReference type="ARBA" id="ARBA00022722"/>
    </source>
</evidence>
<dbReference type="InterPro" id="IPR041588">
    <property type="entry name" value="Integrase_H2C2"/>
</dbReference>
<dbReference type="InterPro" id="IPR050951">
    <property type="entry name" value="Retrovirus_Pol_polyprotein"/>
</dbReference>
<dbReference type="InterPro" id="IPR043128">
    <property type="entry name" value="Rev_trsase/Diguanyl_cyclase"/>
</dbReference>
<keyword evidence="7" id="KW-0479">Metal-binding</keyword>
<evidence type="ECO:0000256" key="7">
    <source>
        <dbReference type="PROSITE-ProRule" id="PRU00047"/>
    </source>
</evidence>
<dbReference type="PANTHER" id="PTHR37984">
    <property type="entry name" value="PROTEIN CBG26694"/>
    <property type="match status" value="1"/>
</dbReference>
<name>A0AA38SSJ9_9ASTR</name>
<organism evidence="10 11">
    <name type="scientific">Centaurea solstitialis</name>
    <name type="common">yellow star-thistle</name>
    <dbReference type="NCBI Taxonomy" id="347529"/>
    <lineage>
        <taxon>Eukaryota</taxon>
        <taxon>Viridiplantae</taxon>
        <taxon>Streptophyta</taxon>
        <taxon>Embryophyta</taxon>
        <taxon>Tracheophyta</taxon>
        <taxon>Spermatophyta</taxon>
        <taxon>Magnoliopsida</taxon>
        <taxon>eudicotyledons</taxon>
        <taxon>Gunneridae</taxon>
        <taxon>Pentapetalae</taxon>
        <taxon>asterids</taxon>
        <taxon>campanulids</taxon>
        <taxon>Asterales</taxon>
        <taxon>Asteraceae</taxon>
        <taxon>Carduoideae</taxon>
        <taxon>Cardueae</taxon>
        <taxon>Centaureinae</taxon>
        <taxon>Centaurea</taxon>
    </lineage>
</organism>
<dbReference type="GO" id="GO:0003964">
    <property type="term" value="F:RNA-directed DNA polymerase activity"/>
    <property type="evidence" value="ECO:0007669"/>
    <property type="project" value="UniProtKB-KW"/>
</dbReference>